<evidence type="ECO:0000256" key="5">
    <source>
        <dbReference type="ARBA" id="ARBA00022679"/>
    </source>
</evidence>
<sequence>MSIDDEQAPTPTCPTQRRAADSSDHTSQHEPTKAAEAAAKGHRRTSETIARLQQVTSYSTLFANYCCTYRQVASFVKAVLTYLLPATLWGSKHNVAILAKSVDEFVRLRRHDRYSVHSAMSGLRLRDMTWLRGVRRDYKDKQRMVQRLISWVYSQLIIPLLRIHFYVTESGQYGKRIFYYRKPVWAHIYRLAMAEFRRSQVFSEVPSDEAKRVLVSPERQLGFSFIRFLPKNGGVRPIVNLKRKPTNYAAISVLDNEVTAAYVADRTNKKIEWSINTILRTTFFILRHAKVGRAPLYIDNNPEVLGASVFSYNDVYVRLSTFLNELRQERKRKKLPRLYFVSMDIKSCFNNINQHKVYEVVDKLLKDQDEYLVYRVITHMPVPTLRRIVSRPEGRVMPLDELPQAYAFARDLAQNRKDSIITDQVVHITMDKSETMELLKQHLFDNLVVDRMDDTPRFYRQTKGIAQGSVLSTLLCSLVYGDLENSCFKHLSWDSRSLPTFYTPSPSTTQSICATPMEDPAKPKGVLVRLIDDFLYITTNATMAKRFVLDMHKGYPSHGCTVNTLKTQVNFDMSVDGKQLNNVNHRPSTAKHHRHPKQPPPTDPVLSWCGLLINTRTLQIRADYTRYEGTSPDVSSGWTMRSIKDIAEQLTSGGGGRKLWVGILHAVKPKCHPLLLDSRINQPEGVALNVYQVFTLCAIKFYCQVKAMPRGADKNPAFFLGVIFDVVRYMWMLAKSRTSCGIAKQMDCRLGYKAFATVLQTKQTLFSLLLPPLATKTKQIWRSVRHNKKVKQRLAYATDPHNSEVFKLIRY</sequence>
<dbReference type="GO" id="GO:0042162">
    <property type="term" value="F:telomeric DNA binding"/>
    <property type="evidence" value="ECO:0007669"/>
    <property type="project" value="TreeGrafter"/>
</dbReference>
<dbReference type="GO" id="GO:0070034">
    <property type="term" value="F:telomerase RNA binding"/>
    <property type="evidence" value="ECO:0007669"/>
    <property type="project" value="TreeGrafter"/>
</dbReference>
<keyword evidence="4 13" id="KW-0158">Chromosome</keyword>
<evidence type="ECO:0000256" key="6">
    <source>
        <dbReference type="ARBA" id="ARBA00022695"/>
    </source>
</evidence>
<dbReference type="Gene3D" id="1.10.132.70">
    <property type="match status" value="1"/>
</dbReference>
<comment type="subcellular location">
    <subcellularLocation>
        <location evidence="13">Nucleus</location>
    </subcellularLocation>
    <subcellularLocation>
        <location evidence="13">Chromosome</location>
        <location evidence="13">Telomere</location>
    </subcellularLocation>
</comment>
<dbReference type="Pfam" id="PF12009">
    <property type="entry name" value="Telomerase_RBD"/>
    <property type="match status" value="1"/>
</dbReference>
<evidence type="ECO:0000256" key="14">
    <source>
        <dbReference type="SAM" id="MobiDB-lite"/>
    </source>
</evidence>
<dbReference type="CDD" id="cd01648">
    <property type="entry name" value="TERT"/>
    <property type="match status" value="1"/>
</dbReference>
<dbReference type="GO" id="GO:0003720">
    <property type="term" value="F:telomerase activity"/>
    <property type="evidence" value="ECO:0007669"/>
    <property type="project" value="InterPro"/>
</dbReference>
<evidence type="ECO:0000313" key="16">
    <source>
        <dbReference type="EMBL" id="ELR12717.1"/>
    </source>
</evidence>
<feature type="domain" description="Reverse transcriptase" evidence="15">
    <location>
        <begin position="210"/>
        <end position="613"/>
    </location>
</feature>
<dbReference type="OrthoDB" id="289721at2759"/>
<gene>
    <name evidence="16" type="ORF">ACA1_092370</name>
</gene>
<dbReference type="PANTHER" id="PTHR12066:SF0">
    <property type="entry name" value="TELOMERASE REVERSE TRANSCRIPTASE"/>
    <property type="match status" value="1"/>
</dbReference>
<dbReference type="GO" id="GO:0000781">
    <property type="term" value="C:chromosome, telomeric region"/>
    <property type="evidence" value="ECO:0007669"/>
    <property type="project" value="UniProtKB-SubCell"/>
</dbReference>
<evidence type="ECO:0000259" key="15">
    <source>
        <dbReference type="PROSITE" id="PS50878"/>
    </source>
</evidence>
<evidence type="ECO:0000256" key="11">
    <source>
        <dbReference type="ARBA" id="ARBA00023242"/>
    </source>
</evidence>
<protein>
    <recommendedName>
        <fullName evidence="3 13">Telomerase reverse transcriptase</fullName>
        <ecNumber evidence="2 13">2.7.7.49</ecNumber>
    </recommendedName>
    <alternativeName>
        <fullName evidence="13">Telomerase catalytic subunit</fullName>
    </alternativeName>
</protein>
<dbReference type="GO" id="GO:0046872">
    <property type="term" value="F:metal ion binding"/>
    <property type="evidence" value="ECO:0007669"/>
    <property type="project" value="UniProtKB-KW"/>
</dbReference>
<dbReference type="OMA" id="AYMIQRY"/>
<reference evidence="16 17" key="1">
    <citation type="journal article" date="2013" name="Genome Biol.">
        <title>Genome of Acanthamoeba castellanii highlights extensive lateral gene transfer and early evolution of tyrosine kinase signaling.</title>
        <authorList>
            <person name="Clarke M."/>
            <person name="Lohan A.J."/>
            <person name="Liu B."/>
            <person name="Lagkouvardos I."/>
            <person name="Roy S."/>
            <person name="Zafar N."/>
            <person name="Bertelli C."/>
            <person name="Schilde C."/>
            <person name="Kianianmomeni A."/>
            <person name="Burglin T.R."/>
            <person name="Frech C."/>
            <person name="Turcotte B."/>
            <person name="Kopec K.O."/>
            <person name="Synnott J.M."/>
            <person name="Choo C."/>
            <person name="Paponov I."/>
            <person name="Finkler A."/>
            <person name="Soon Heng Tan C."/>
            <person name="Hutchins A.P."/>
            <person name="Weinmeier T."/>
            <person name="Rattei T."/>
            <person name="Chu J.S."/>
            <person name="Gimenez G."/>
            <person name="Irimia M."/>
            <person name="Rigden D.J."/>
            <person name="Fitzpatrick D.A."/>
            <person name="Lorenzo-Morales J."/>
            <person name="Bateman A."/>
            <person name="Chiu C.H."/>
            <person name="Tang P."/>
            <person name="Hegemann P."/>
            <person name="Fromm H."/>
            <person name="Raoult D."/>
            <person name="Greub G."/>
            <person name="Miranda-Saavedra D."/>
            <person name="Chen N."/>
            <person name="Nash P."/>
            <person name="Ginger M.L."/>
            <person name="Horn M."/>
            <person name="Schaap P."/>
            <person name="Caler L."/>
            <person name="Loftus B."/>
        </authorList>
    </citation>
    <scope>NUCLEOTIDE SEQUENCE [LARGE SCALE GENOMIC DNA]</scope>
    <source>
        <strain evidence="16 17">Neff</strain>
    </source>
</reference>
<evidence type="ECO:0000256" key="13">
    <source>
        <dbReference type="RuleBase" id="RU365061"/>
    </source>
</evidence>
<feature type="region of interest" description="Disordered" evidence="14">
    <location>
        <begin position="1"/>
        <end position="45"/>
    </location>
</feature>
<dbReference type="RefSeq" id="XP_004334730.1">
    <property type="nucleotide sequence ID" value="XM_004334682.1"/>
</dbReference>
<dbReference type="Gene3D" id="3.30.70.2630">
    <property type="match status" value="1"/>
</dbReference>
<keyword evidence="10 13" id="KW-0695">RNA-directed DNA polymerase</keyword>
<keyword evidence="6 13" id="KW-0548">Nucleotidyltransferase</keyword>
<evidence type="ECO:0000256" key="7">
    <source>
        <dbReference type="ARBA" id="ARBA00022723"/>
    </source>
</evidence>
<dbReference type="STRING" id="1257118.L8GIB5"/>
<dbReference type="EMBL" id="KB008103">
    <property type="protein sequence ID" value="ELR12717.1"/>
    <property type="molecule type" value="Genomic_DNA"/>
</dbReference>
<evidence type="ECO:0000256" key="12">
    <source>
        <dbReference type="ARBA" id="ARBA00048173"/>
    </source>
</evidence>
<evidence type="ECO:0000256" key="8">
    <source>
        <dbReference type="ARBA" id="ARBA00022842"/>
    </source>
</evidence>
<dbReference type="Proteomes" id="UP000011083">
    <property type="component" value="Unassembled WGS sequence"/>
</dbReference>
<dbReference type="PRINTS" id="PR01365">
    <property type="entry name" value="TELOMERASERT"/>
</dbReference>
<evidence type="ECO:0000256" key="1">
    <source>
        <dbReference type="ARBA" id="ARBA00008001"/>
    </source>
</evidence>
<organism evidence="16 17">
    <name type="scientific">Acanthamoeba castellanii (strain ATCC 30010 / Neff)</name>
    <dbReference type="NCBI Taxonomy" id="1257118"/>
    <lineage>
        <taxon>Eukaryota</taxon>
        <taxon>Amoebozoa</taxon>
        <taxon>Discosea</taxon>
        <taxon>Longamoebia</taxon>
        <taxon>Centramoebida</taxon>
        <taxon>Acanthamoebidae</taxon>
        <taxon>Acanthamoeba</taxon>
    </lineage>
</organism>
<evidence type="ECO:0000256" key="3">
    <source>
        <dbReference type="ARBA" id="ARBA00016182"/>
    </source>
</evidence>
<feature type="compositionally biased region" description="Basic and acidic residues" evidence="14">
    <location>
        <begin position="18"/>
        <end position="33"/>
    </location>
</feature>
<evidence type="ECO:0000256" key="9">
    <source>
        <dbReference type="ARBA" id="ARBA00022895"/>
    </source>
</evidence>
<keyword evidence="8 13" id="KW-0460">Magnesium</keyword>
<comment type="function">
    <text evidence="13">Telomerase is a ribonucleoprotein enzyme essential for the replication of chromosome termini in most eukaryotes. It elongates telomeres. It is a reverse transcriptase that adds simple sequence repeats to chromosome ends by copying a template sequence within the RNA component of the enzyme.</text>
</comment>
<dbReference type="VEuPathDB" id="AmoebaDB:ACA1_092370"/>
<dbReference type="KEGG" id="acan:ACA1_092370"/>
<keyword evidence="11 13" id="KW-0539">Nucleus</keyword>
<dbReference type="PROSITE" id="PS50878">
    <property type="entry name" value="RT_POL"/>
    <property type="match status" value="1"/>
</dbReference>
<comment type="catalytic activity">
    <reaction evidence="12 13">
        <text>DNA(n) + a 2'-deoxyribonucleoside 5'-triphosphate = DNA(n+1) + diphosphate</text>
        <dbReference type="Rhea" id="RHEA:22508"/>
        <dbReference type="Rhea" id="RHEA-COMP:17339"/>
        <dbReference type="Rhea" id="RHEA-COMP:17340"/>
        <dbReference type="ChEBI" id="CHEBI:33019"/>
        <dbReference type="ChEBI" id="CHEBI:61560"/>
        <dbReference type="ChEBI" id="CHEBI:173112"/>
        <dbReference type="EC" id="2.7.7.49"/>
    </reaction>
</comment>
<dbReference type="AlphaFoldDB" id="L8GIB5"/>
<accession>L8GIB5</accession>
<keyword evidence="5 13" id="KW-0808">Transferase</keyword>
<dbReference type="Gene3D" id="1.10.357.90">
    <property type="match status" value="1"/>
</dbReference>
<evidence type="ECO:0000313" key="17">
    <source>
        <dbReference type="Proteomes" id="UP000011083"/>
    </source>
</evidence>
<keyword evidence="17" id="KW-1185">Reference proteome</keyword>
<dbReference type="Pfam" id="PF21399">
    <property type="entry name" value="TERT_C"/>
    <property type="match status" value="1"/>
</dbReference>
<dbReference type="GO" id="GO:0000333">
    <property type="term" value="C:telomerase catalytic core complex"/>
    <property type="evidence" value="ECO:0007669"/>
    <property type="project" value="TreeGrafter"/>
</dbReference>
<keyword evidence="7 13" id="KW-0479">Metal-binding</keyword>
<dbReference type="GO" id="GO:0007004">
    <property type="term" value="P:telomere maintenance via telomerase"/>
    <property type="evidence" value="ECO:0007669"/>
    <property type="project" value="TreeGrafter"/>
</dbReference>
<evidence type="ECO:0000256" key="2">
    <source>
        <dbReference type="ARBA" id="ARBA00012493"/>
    </source>
</evidence>
<evidence type="ECO:0000256" key="4">
    <source>
        <dbReference type="ARBA" id="ARBA00022454"/>
    </source>
</evidence>
<proteinExistence type="inferred from homology"/>
<dbReference type="PANTHER" id="PTHR12066">
    <property type="entry name" value="TELOMERASE REVERSE TRANSCRIPTASE"/>
    <property type="match status" value="1"/>
</dbReference>
<name>L8GIB5_ACACF</name>
<evidence type="ECO:0000256" key="10">
    <source>
        <dbReference type="ARBA" id="ARBA00022918"/>
    </source>
</evidence>
<dbReference type="InterPro" id="IPR000477">
    <property type="entry name" value="RT_dom"/>
</dbReference>
<dbReference type="InterPro" id="IPR003545">
    <property type="entry name" value="Telomerase_RT"/>
</dbReference>
<comment type="similarity">
    <text evidence="1 13">Belongs to the reverse transcriptase family. Telomerase subfamily.</text>
</comment>
<dbReference type="EC" id="2.7.7.49" evidence="2 13"/>
<dbReference type="SMART" id="SM00975">
    <property type="entry name" value="Telomerase_RBD"/>
    <property type="match status" value="1"/>
</dbReference>
<keyword evidence="9 13" id="KW-0779">Telomere</keyword>
<dbReference type="GeneID" id="14913594"/>
<dbReference type="InterPro" id="IPR021891">
    <property type="entry name" value="Telomerase_RBD"/>
</dbReference>
<dbReference type="InterPro" id="IPR049139">
    <property type="entry name" value="TERT_C"/>
</dbReference>